<accession>A0A061GMA9</accession>
<evidence type="ECO:0000313" key="3">
    <source>
        <dbReference type="Proteomes" id="UP000026915"/>
    </source>
</evidence>
<dbReference type="Gramene" id="EOY30553">
    <property type="protein sequence ID" value="EOY30553"/>
    <property type="gene ID" value="TCM_037722"/>
</dbReference>
<sequence>MGFHGASNDSWVLSPISSSRNKTLQHPRASTDTISSLSPLSNGLMFATPSPAAKSRKSHASFWKAVKQYLTCYSPARSKPKSKQKSSKGDSVAASKTSSTHSVRASPDHAYSAMSAEERDENLKAVITFCNKSVESVIVSWDEGVIPWLRTATASAVLDGLLGVEN</sequence>
<evidence type="ECO:0000313" key="2">
    <source>
        <dbReference type="EMBL" id="EOY30553.1"/>
    </source>
</evidence>
<reference evidence="2 3" key="1">
    <citation type="journal article" date="2013" name="Genome Biol.">
        <title>The genome sequence of the most widely cultivated cacao type and its use to identify candidate genes regulating pod color.</title>
        <authorList>
            <person name="Motamayor J.C."/>
            <person name="Mockaitis K."/>
            <person name="Schmutz J."/>
            <person name="Haiminen N."/>
            <person name="Iii D.L."/>
            <person name="Cornejo O."/>
            <person name="Findley S.D."/>
            <person name="Zheng P."/>
            <person name="Utro F."/>
            <person name="Royaert S."/>
            <person name="Saski C."/>
            <person name="Jenkins J."/>
            <person name="Podicheti R."/>
            <person name="Zhao M."/>
            <person name="Scheffler B.E."/>
            <person name="Stack J.C."/>
            <person name="Feltus F.A."/>
            <person name="Mustiga G.M."/>
            <person name="Amores F."/>
            <person name="Phillips W."/>
            <person name="Marelli J.P."/>
            <person name="May G.D."/>
            <person name="Shapiro H."/>
            <person name="Ma J."/>
            <person name="Bustamante C.D."/>
            <person name="Schnell R.J."/>
            <person name="Main D."/>
            <person name="Gilbert D."/>
            <person name="Parida L."/>
            <person name="Kuhn D.N."/>
        </authorList>
    </citation>
    <scope>NUCLEOTIDE SEQUENCE [LARGE SCALE GENOMIC DNA]</scope>
    <source>
        <strain evidence="3">cv. Matina 1-6</strain>
    </source>
</reference>
<feature type="region of interest" description="Disordered" evidence="1">
    <location>
        <begin position="76"/>
        <end position="109"/>
    </location>
</feature>
<dbReference type="Proteomes" id="UP000026915">
    <property type="component" value="Chromosome 9"/>
</dbReference>
<dbReference type="OMA" id="KQYLTCY"/>
<organism evidence="2 3">
    <name type="scientific">Theobroma cacao</name>
    <name type="common">Cacao</name>
    <name type="synonym">Cocoa</name>
    <dbReference type="NCBI Taxonomy" id="3641"/>
    <lineage>
        <taxon>Eukaryota</taxon>
        <taxon>Viridiplantae</taxon>
        <taxon>Streptophyta</taxon>
        <taxon>Embryophyta</taxon>
        <taxon>Tracheophyta</taxon>
        <taxon>Spermatophyta</taxon>
        <taxon>Magnoliopsida</taxon>
        <taxon>eudicotyledons</taxon>
        <taxon>Gunneridae</taxon>
        <taxon>Pentapetalae</taxon>
        <taxon>rosids</taxon>
        <taxon>malvids</taxon>
        <taxon>Malvales</taxon>
        <taxon>Malvaceae</taxon>
        <taxon>Byttnerioideae</taxon>
        <taxon>Theobroma</taxon>
    </lineage>
</organism>
<dbReference type="AlphaFoldDB" id="A0A061GMA9"/>
<dbReference type="EMBL" id="CM001887">
    <property type="protein sequence ID" value="EOY30553.1"/>
    <property type="molecule type" value="Genomic_DNA"/>
</dbReference>
<proteinExistence type="predicted"/>
<dbReference type="HOGENOM" id="CLU_1605661_0_0_1"/>
<keyword evidence="3" id="KW-1185">Reference proteome</keyword>
<protein>
    <submittedName>
        <fullName evidence="2">Uncharacterized protein</fullName>
    </submittedName>
</protein>
<name>A0A061GMA9_THECC</name>
<dbReference type="eggNOG" id="ENOG502R7TM">
    <property type="taxonomic scope" value="Eukaryota"/>
</dbReference>
<dbReference type="InParanoid" id="A0A061GMA9"/>
<feature type="region of interest" description="Disordered" evidence="1">
    <location>
        <begin position="19"/>
        <end position="38"/>
    </location>
</feature>
<gene>
    <name evidence="2" type="ORF">TCM_037722</name>
</gene>
<feature type="compositionally biased region" description="Polar residues" evidence="1">
    <location>
        <begin position="94"/>
        <end position="103"/>
    </location>
</feature>
<evidence type="ECO:0000256" key="1">
    <source>
        <dbReference type="SAM" id="MobiDB-lite"/>
    </source>
</evidence>